<organism evidence="10 11">
    <name type="scientific">Parambassis ranga</name>
    <name type="common">Indian glassy fish</name>
    <dbReference type="NCBI Taxonomy" id="210632"/>
    <lineage>
        <taxon>Eukaryota</taxon>
        <taxon>Metazoa</taxon>
        <taxon>Chordata</taxon>
        <taxon>Craniata</taxon>
        <taxon>Vertebrata</taxon>
        <taxon>Euteleostomi</taxon>
        <taxon>Actinopterygii</taxon>
        <taxon>Neopterygii</taxon>
        <taxon>Teleostei</taxon>
        <taxon>Neoteleostei</taxon>
        <taxon>Acanthomorphata</taxon>
        <taxon>Ovalentaria</taxon>
        <taxon>Ambassidae</taxon>
        <taxon>Parambassis</taxon>
    </lineage>
</organism>
<proteinExistence type="predicted"/>
<evidence type="ECO:0000256" key="7">
    <source>
        <dbReference type="SAM" id="MobiDB-lite"/>
    </source>
</evidence>
<dbReference type="Proteomes" id="UP000515145">
    <property type="component" value="Chromosome 16"/>
</dbReference>
<dbReference type="GO" id="GO:0005886">
    <property type="term" value="C:plasma membrane"/>
    <property type="evidence" value="ECO:0007669"/>
    <property type="project" value="UniProtKB-SubCell"/>
</dbReference>
<dbReference type="CDD" id="cd00176">
    <property type="entry name" value="SPEC"/>
    <property type="match status" value="8"/>
</dbReference>
<keyword evidence="6" id="KW-0175">Coiled coil</keyword>
<keyword evidence="5" id="KW-0206">Cytoskeleton</keyword>
<sequence length="2061" mass="235319">MMSDLILISHKDLPPVIFILLPQSFRLHHQSTDTQLAAAYSPVITMYGFVSPGHPHTVKQPVGLMEQQANRSNGALTSVNSSLSSLDYSELTHSFPATPAFEADGREDKGGDLFTSPTPPSQDQTYGRDVEDMSQWQCEFRGQIRALRQWLKNMEMRLPHLDPRLQNDGHSSSDQDSSLDRWRGTQSALALKDVSTDSETFLQNLDTLLTWVSEIEELTANQKPPSSEVKVVKAQLQEQKLLQRLLTDRRRSMDSMMLEGPRLVEAHPGEEGEQAKVKLSTLKEKWQALQLEAELRRASLELILPRAQLFQEGVDSLQQWLISVEQTLAELRNAERAMLHLSEATDRGKAVVEEIQIKTAELAKIQTSGHYLMEALSEEEAQQVQEKMDGLRIRCSVLSLSSLDVLQRLEQALEASSRCTSSQEDLHLWLGRIERELLGAAGAQTHVGDTVLCAAERQRLEQAVVKEMAWFKSTALTLEQLKTIHLDPEHIAEQLYEQKILAVEILQHRFNIEKMVKIAEILMTYSDEGETSDLRTPIDALQDQCNTTSATNSHVVLQLEHAQSLLLQFTEGLAEVSPWLEETQVLIGQLSLSTISYEAFREQQDLLQGLRESIAEHRPLIARLCSLAKRLSELNPAQGDQFCRKATEAEEQHRAIRDRVRETANLLEESLPRFTQLNERMTLIRESLDRLRSRIQTPTSLQGLTPRIQEQLQDNKQTLDELSKLELGLSSVKTQANELLANTQAAGDGSIGTAIQERVSSLSLLWDETHNQAQERGSWLLNLLDLAMKFWSDVSDVTTGLNDAQQAVLDLNASRTDSETIRQSLESMQTLREDIDSLQGDLDTLGVLGMDLMSACGDTDKPDVTKSLDELYCTWNNLSKLWNECHKKLEESLQMALHYQDTMQGLFEWLKSAELRSTEEFMVGSDLESVKEQLCELKEFKRELYQKKIEIESQNHRFVCRLSPGSERPGSVSPLCDFRQRWDGLESETVSRQHQLECALLGLGQFQNTLDELHTWLSRTAEQLQGSQPISIDLQACEIELAKHKVLRNDVMSHVRTMDSLNKASRGLLDVGSGESPHGLQSRLEHLNESWEFVRCETERRQLELENRLSQVQDVTMEIQDLLQWLENTDLRLSSSKTMWGMPDSANERLSAHLELCNEMESKLHAYTDVKNAIHRMLESGNVVRGSSTEHSLSILEQKWASVYSKVHERKAKLTEGLSLAKEFHSNIQELLTKMSKCEESIGLLPAPSFVLDTVCTQLQEHRTLVNEVNSYGDKKNTVETAGCRLTELSRKEDCDVIHNLIMTVQDRYKKLQQRTSERGRTLEDVRKNAKQFNESWRLLVDWMTEVEQTLDTHKEIAVSHEEIKQQLTEQKEFQKLLRSKRPMYDATLKSGRTLHERAQTSHDRQHLENLMAELKDTWDTISGKSMERQHKLEEALLFSGRFTDALQALNDWLYRAEPQLDEDVPVGGDKDMVTNLIDKHKAFQKELGKRAGCIRTLKRSVRDLTRSSTADAHWLQQQMDELEGRWEAVCKLSVSKQDRLEAALQQAEKFDGLVHCFMERLTEAERILKYGVIPEEEEALRTFHQQHKESLDALQAQAVGLENIQNLGEEILASCHPDSIITLKSWISVTKTRYEEVQTWAQQQGQKIQASLAGLEAEREEVQRLLDWISSAEEALNLRDQEPLPETSEQSQKVFDEHKVFMNELNKKFPEVEHATKSCKHKSISKQHVSPSKRPLTKRRSTLKVLPAVPVPLEHLNPQTPQLSQLVRQWQKLWLLAVTRQNHLEQHLQMLKEMEEFANFDFNIWRKRYMQWISHLKSRILDVFRSIDRDQDGRISLKEFIDYVLASKFPTNSLEMNAVAKIFDMNSDGFIDYYEFVSALHPSRDPYRKTLDADQINEEVSRQVSQCNCPKRFQVEQISANRYRFGDSQQLRMVRILRSTLMVRVGGGWTALDEFLVKNDPCRVKGRTNLKIKEKYLSPAGSTSKGLTVSRSNSSLSLYSSASAPTSPMTRKALLRRSYSGDRCIRPRSSIAALGSDLQFVRAGEDNSPSPSDEAERLPT</sequence>
<dbReference type="PROSITE" id="PS51460">
    <property type="entry name" value="GAR"/>
    <property type="match status" value="1"/>
</dbReference>
<dbReference type="InterPro" id="IPR003108">
    <property type="entry name" value="GAR_dom"/>
</dbReference>
<keyword evidence="10" id="KW-1185">Reference proteome</keyword>
<dbReference type="InterPro" id="IPR002017">
    <property type="entry name" value="Spectrin_repeat"/>
</dbReference>
<feature type="domain" description="EF-hand" evidence="8">
    <location>
        <begin position="1852"/>
        <end position="1887"/>
    </location>
</feature>
<dbReference type="GO" id="GO:0005509">
    <property type="term" value="F:calcium ion binding"/>
    <property type="evidence" value="ECO:0007669"/>
    <property type="project" value="InterPro"/>
</dbReference>
<dbReference type="GO" id="GO:0005737">
    <property type="term" value="C:cytoplasm"/>
    <property type="evidence" value="ECO:0007669"/>
    <property type="project" value="TreeGrafter"/>
</dbReference>
<dbReference type="InParanoid" id="A0A6P7JVV2"/>
<evidence type="ECO:0000256" key="5">
    <source>
        <dbReference type="ARBA" id="ARBA00023212"/>
    </source>
</evidence>
<dbReference type="Gene3D" id="1.10.238.10">
    <property type="entry name" value="EF-hand"/>
    <property type="match status" value="1"/>
</dbReference>
<evidence type="ECO:0000313" key="11">
    <source>
        <dbReference type="RefSeq" id="XP_028281053.1"/>
    </source>
</evidence>
<dbReference type="SUPFAM" id="SSF143575">
    <property type="entry name" value="GAS2 domain-like"/>
    <property type="match status" value="1"/>
</dbReference>
<evidence type="ECO:0000259" key="9">
    <source>
        <dbReference type="PROSITE" id="PS51460"/>
    </source>
</evidence>
<feature type="coiled-coil region" evidence="6">
    <location>
        <begin position="317"/>
        <end position="344"/>
    </location>
</feature>
<evidence type="ECO:0000256" key="1">
    <source>
        <dbReference type="ARBA" id="ARBA00004245"/>
    </source>
</evidence>
<dbReference type="InterPro" id="IPR036534">
    <property type="entry name" value="GAR_dom_sf"/>
</dbReference>
<comment type="subcellular location">
    <subcellularLocation>
        <location evidence="1">Cytoplasm</location>
        <location evidence="1">Cytoskeleton</location>
    </subcellularLocation>
</comment>
<dbReference type="SMART" id="SM00054">
    <property type="entry name" value="EFh"/>
    <property type="match status" value="2"/>
</dbReference>
<dbReference type="GeneID" id="114448343"/>
<dbReference type="InterPro" id="IPR018247">
    <property type="entry name" value="EF_Hand_1_Ca_BS"/>
</dbReference>
<dbReference type="SMART" id="SM00243">
    <property type="entry name" value="GAS2"/>
    <property type="match status" value="1"/>
</dbReference>
<evidence type="ECO:0000256" key="6">
    <source>
        <dbReference type="SAM" id="Coils"/>
    </source>
</evidence>
<dbReference type="FunFam" id="1.20.58.60:FF:000001">
    <property type="entry name" value="Microtubule-actin cross-linking factor 1"/>
    <property type="match status" value="3"/>
</dbReference>
<dbReference type="OrthoDB" id="2250192at2759"/>
<dbReference type="PANTHER" id="PTHR23169">
    <property type="entry name" value="ENVOPLAKIN"/>
    <property type="match status" value="1"/>
</dbReference>
<feature type="domain" description="EF-hand" evidence="8">
    <location>
        <begin position="1816"/>
        <end position="1851"/>
    </location>
</feature>
<protein>
    <submittedName>
        <fullName evidence="11">Microtubule-actin cross-linking factor 1</fullName>
    </submittedName>
</protein>
<evidence type="ECO:0000256" key="3">
    <source>
        <dbReference type="ARBA" id="ARBA00022723"/>
    </source>
</evidence>
<dbReference type="Gene3D" id="1.20.58.60">
    <property type="match status" value="12"/>
</dbReference>
<dbReference type="GO" id="GO:0042060">
    <property type="term" value="P:wound healing"/>
    <property type="evidence" value="ECO:0007669"/>
    <property type="project" value="TreeGrafter"/>
</dbReference>
<dbReference type="InterPro" id="IPR002048">
    <property type="entry name" value="EF_hand_dom"/>
</dbReference>
<dbReference type="Pfam" id="PF02187">
    <property type="entry name" value="GAS2"/>
    <property type="match status" value="1"/>
</dbReference>
<evidence type="ECO:0000256" key="2">
    <source>
        <dbReference type="ARBA" id="ARBA00022490"/>
    </source>
</evidence>
<name>A0A6P7JVV2_9TELE</name>
<dbReference type="PANTHER" id="PTHR23169:SF33">
    <property type="entry name" value="MICROTUBULE-ACTIN CROSS-LINKING FACTOR 1, ISOFORMS 1_2_3_5"/>
    <property type="match status" value="1"/>
</dbReference>
<evidence type="ECO:0000256" key="4">
    <source>
        <dbReference type="ARBA" id="ARBA00022837"/>
    </source>
</evidence>
<dbReference type="RefSeq" id="XP_028281053.1">
    <property type="nucleotide sequence ID" value="XM_028425252.1"/>
</dbReference>
<dbReference type="GO" id="GO:0005882">
    <property type="term" value="C:intermediate filament"/>
    <property type="evidence" value="ECO:0007669"/>
    <property type="project" value="TreeGrafter"/>
</dbReference>
<accession>A0A6P7JVV2</accession>
<dbReference type="InterPro" id="IPR011992">
    <property type="entry name" value="EF-hand-dom_pair"/>
</dbReference>
<dbReference type="PROSITE" id="PS50222">
    <property type="entry name" value="EF_HAND_2"/>
    <property type="match status" value="2"/>
</dbReference>
<dbReference type="Gene3D" id="3.30.920.20">
    <property type="entry name" value="Gas2-like domain"/>
    <property type="match status" value="1"/>
</dbReference>
<dbReference type="InterPro" id="IPR043197">
    <property type="entry name" value="Plakin"/>
</dbReference>
<dbReference type="Pfam" id="PF13499">
    <property type="entry name" value="EF-hand_7"/>
    <property type="match status" value="1"/>
</dbReference>
<evidence type="ECO:0000259" key="8">
    <source>
        <dbReference type="PROSITE" id="PS50222"/>
    </source>
</evidence>
<dbReference type="SUPFAM" id="SSF46966">
    <property type="entry name" value="Spectrin repeat"/>
    <property type="match status" value="11"/>
</dbReference>
<dbReference type="GO" id="GO:0045104">
    <property type="term" value="P:intermediate filament cytoskeleton organization"/>
    <property type="evidence" value="ECO:0007669"/>
    <property type="project" value="InterPro"/>
</dbReference>
<dbReference type="SMART" id="SM00150">
    <property type="entry name" value="SPEC"/>
    <property type="match status" value="14"/>
</dbReference>
<dbReference type="CTD" id="567481"/>
<dbReference type="GO" id="GO:0008017">
    <property type="term" value="F:microtubule binding"/>
    <property type="evidence" value="ECO:0007669"/>
    <property type="project" value="InterPro"/>
</dbReference>
<dbReference type="PROSITE" id="PS00018">
    <property type="entry name" value="EF_HAND_1"/>
    <property type="match status" value="2"/>
</dbReference>
<evidence type="ECO:0000313" key="10">
    <source>
        <dbReference type="Proteomes" id="UP000515145"/>
    </source>
</evidence>
<dbReference type="InterPro" id="IPR018159">
    <property type="entry name" value="Spectrin/alpha-actinin"/>
</dbReference>
<gene>
    <name evidence="11" type="primary">macf1b</name>
</gene>
<dbReference type="Pfam" id="PF00435">
    <property type="entry name" value="Spectrin"/>
    <property type="match status" value="7"/>
</dbReference>
<keyword evidence="2" id="KW-0963">Cytoplasm</keyword>
<dbReference type="GO" id="GO:0005198">
    <property type="term" value="F:structural molecule activity"/>
    <property type="evidence" value="ECO:0007669"/>
    <property type="project" value="TreeGrafter"/>
</dbReference>
<feature type="region of interest" description="Disordered" evidence="7">
    <location>
        <begin position="99"/>
        <end position="129"/>
    </location>
</feature>
<feature type="domain" description="GAR" evidence="9">
    <location>
        <begin position="1892"/>
        <end position="1964"/>
    </location>
</feature>
<reference evidence="11" key="1">
    <citation type="submission" date="2025-08" db="UniProtKB">
        <authorList>
            <consortium name="RefSeq"/>
        </authorList>
    </citation>
    <scope>IDENTIFICATION</scope>
</reference>
<dbReference type="FunFam" id="3.30.920.20:FF:000002">
    <property type="entry name" value="dystonin isoform X1"/>
    <property type="match status" value="1"/>
</dbReference>
<dbReference type="CDD" id="cd00051">
    <property type="entry name" value="EFh"/>
    <property type="match status" value="1"/>
</dbReference>
<feature type="region of interest" description="Disordered" evidence="7">
    <location>
        <begin position="161"/>
        <end position="181"/>
    </location>
</feature>
<keyword evidence="3" id="KW-0479">Metal-binding</keyword>
<dbReference type="SUPFAM" id="SSF47473">
    <property type="entry name" value="EF-hand"/>
    <property type="match status" value="1"/>
</dbReference>
<keyword evidence="4" id="KW-0106">Calcium</keyword>